<proteinExistence type="predicted"/>
<dbReference type="Pfam" id="PF13302">
    <property type="entry name" value="Acetyltransf_3"/>
    <property type="match status" value="1"/>
</dbReference>
<dbReference type="EMBL" id="JAICCF010000004">
    <property type="protein sequence ID" value="MBW8687153.1"/>
    <property type="molecule type" value="Genomic_DNA"/>
</dbReference>
<dbReference type="InterPro" id="IPR051531">
    <property type="entry name" value="N-acetyltransferase"/>
</dbReference>
<name>A0ABS7GHJ2_9BACT</name>
<organism evidence="2 3">
    <name type="scientific">Chitinophaga rhizophila</name>
    <dbReference type="NCBI Taxonomy" id="2866212"/>
    <lineage>
        <taxon>Bacteria</taxon>
        <taxon>Pseudomonadati</taxon>
        <taxon>Bacteroidota</taxon>
        <taxon>Chitinophagia</taxon>
        <taxon>Chitinophagales</taxon>
        <taxon>Chitinophagaceae</taxon>
        <taxon>Chitinophaga</taxon>
    </lineage>
</organism>
<dbReference type="PROSITE" id="PS51186">
    <property type="entry name" value="GNAT"/>
    <property type="match status" value="1"/>
</dbReference>
<evidence type="ECO:0000313" key="2">
    <source>
        <dbReference type="EMBL" id="MBW8687153.1"/>
    </source>
</evidence>
<accession>A0ABS7GHJ2</accession>
<dbReference type="Proteomes" id="UP000812961">
    <property type="component" value="Unassembled WGS sequence"/>
</dbReference>
<dbReference type="PANTHER" id="PTHR43792">
    <property type="entry name" value="GNAT FAMILY, PUTATIVE (AFU_ORTHOLOGUE AFUA_3G00765)-RELATED-RELATED"/>
    <property type="match status" value="1"/>
</dbReference>
<feature type="domain" description="N-acetyltransferase" evidence="1">
    <location>
        <begin position="37"/>
        <end position="174"/>
    </location>
</feature>
<dbReference type="InterPro" id="IPR000182">
    <property type="entry name" value="GNAT_dom"/>
</dbReference>
<evidence type="ECO:0000259" key="1">
    <source>
        <dbReference type="PROSITE" id="PS51186"/>
    </source>
</evidence>
<dbReference type="InterPro" id="IPR016181">
    <property type="entry name" value="Acyl_CoA_acyltransferase"/>
</dbReference>
<comment type="caution">
    <text evidence="2">The sequence shown here is derived from an EMBL/GenBank/DDBJ whole genome shotgun (WGS) entry which is preliminary data.</text>
</comment>
<gene>
    <name evidence="2" type="ORF">K1Y79_22640</name>
</gene>
<keyword evidence="3" id="KW-1185">Reference proteome</keyword>
<dbReference type="RefSeq" id="WP_220252476.1">
    <property type="nucleotide sequence ID" value="NZ_JAICCF010000004.1"/>
</dbReference>
<dbReference type="PANTHER" id="PTHR43792:SF13">
    <property type="entry name" value="ACETYLTRANSFERASE"/>
    <property type="match status" value="1"/>
</dbReference>
<protein>
    <submittedName>
        <fullName evidence="2">GNAT family N-acetyltransferase</fullName>
    </submittedName>
</protein>
<sequence>MFRLETDRLMLIPLSQDLLQCWQEDRATMETALGLYVSAMEITPEYVAEIQDALNNFWLPQTAAHPVDYAWYTNWEIVLRARNISIGGIGFAGEADENGAVETGFMLDAACHGHGYAAEALKAMVTWAFTDPRVEVITARTYEHNHPAQRLLCRAGFIRGATTDELITYRLERR</sequence>
<reference evidence="2 3" key="1">
    <citation type="submission" date="2021-08" db="EMBL/GenBank/DDBJ databases">
        <title>The genome sequence of Chitinophaga sp. B61.</title>
        <authorList>
            <person name="Zhang X."/>
        </authorList>
    </citation>
    <scope>NUCLEOTIDE SEQUENCE [LARGE SCALE GENOMIC DNA]</scope>
    <source>
        <strain evidence="2 3">B61</strain>
    </source>
</reference>
<evidence type="ECO:0000313" key="3">
    <source>
        <dbReference type="Proteomes" id="UP000812961"/>
    </source>
</evidence>
<dbReference type="SUPFAM" id="SSF55729">
    <property type="entry name" value="Acyl-CoA N-acyltransferases (Nat)"/>
    <property type="match status" value="1"/>
</dbReference>
<dbReference type="Gene3D" id="3.40.630.30">
    <property type="match status" value="1"/>
</dbReference>